<accession>A0AAE1SHZ8</accession>
<dbReference type="AlphaFoldDB" id="A0AAE1SHZ8"/>
<dbReference type="GO" id="GO:0000977">
    <property type="term" value="F:RNA polymerase II transcription regulatory region sequence-specific DNA binding"/>
    <property type="evidence" value="ECO:0007669"/>
    <property type="project" value="TreeGrafter"/>
</dbReference>
<proteinExistence type="predicted"/>
<keyword evidence="2" id="KW-0539">Nucleus</keyword>
<evidence type="ECO:0000259" key="4">
    <source>
        <dbReference type="Pfam" id="PF16135"/>
    </source>
</evidence>
<evidence type="ECO:0000256" key="2">
    <source>
        <dbReference type="ARBA" id="ARBA00023242"/>
    </source>
</evidence>
<evidence type="ECO:0000313" key="5">
    <source>
        <dbReference type="EMBL" id="KAK4371443.1"/>
    </source>
</evidence>
<dbReference type="InterPro" id="IPR032308">
    <property type="entry name" value="TDBD"/>
</dbReference>
<dbReference type="EMBL" id="JAVYJV010000005">
    <property type="protein sequence ID" value="KAK4371443.1"/>
    <property type="molecule type" value="Genomic_DNA"/>
</dbReference>
<comment type="subcellular location">
    <subcellularLocation>
        <location evidence="1">Nucleus</location>
    </subcellularLocation>
</comment>
<dbReference type="PANTHER" id="PTHR47025">
    <property type="entry name" value="AUTOIMMUNE REGULATOR"/>
    <property type="match status" value="1"/>
</dbReference>
<feature type="compositionally biased region" description="Polar residues" evidence="3">
    <location>
        <begin position="473"/>
        <end position="495"/>
    </location>
</feature>
<keyword evidence="6" id="KW-1185">Reference proteome</keyword>
<evidence type="ECO:0000256" key="1">
    <source>
        <dbReference type="ARBA" id="ARBA00004123"/>
    </source>
</evidence>
<name>A0AAE1SHZ8_9SOLA</name>
<reference evidence="5" key="1">
    <citation type="submission" date="2023-12" db="EMBL/GenBank/DDBJ databases">
        <title>Genome assembly of Anisodus tanguticus.</title>
        <authorList>
            <person name="Wang Y.-J."/>
        </authorList>
    </citation>
    <scope>NUCLEOTIDE SEQUENCE</scope>
    <source>
        <strain evidence="5">KB-2021</strain>
        <tissue evidence="5">Leaf</tissue>
    </source>
</reference>
<dbReference type="Pfam" id="PF16135">
    <property type="entry name" value="TDBD"/>
    <property type="match status" value="1"/>
</dbReference>
<dbReference type="GO" id="GO:0003682">
    <property type="term" value="F:chromatin binding"/>
    <property type="evidence" value="ECO:0007669"/>
    <property type="project" value="TreeGrafter"/>
</dbReference>
<protein>
    <recommendedName>
        <fullName evidence="4">Tify domain-containing protein</fullName>
    </recommendedName>
</protein>
<dbReference type="Proteomes" id="UP001291623">
    <property type="component" value="Unassembled WGS sequence"/>
</dbReference>
<dbReference type="GO" id="GO:0045944">
    <property type="term" value="P:positive regulation of transcription by RNA polymerase II"/>
    <property type="evidence" value="ECO:0007669"/>
    <property type="project" value="TreeGrafter"/>
</dbReference>
<organism evidence="5 6">
    <name type="scientific">Anisodus tanguticus</name>
    <dbReference type="NCBI Taxonomy" id="243964"/>
    <lineage>
        <taxon>Eukaryota</taxon>
        <taxon>Viridiplantae</taxon>
        <taxon>Streptophyta</taxon>
        <taxon>Embryophyta</taxon>
        <taxon>Tracheophyta</taxon>
        <taxon>Spermatophyta</taxon>
        <taxon>Magnoliopsida</taxon>
        <taxon>eudicotyledons</taxon>
        <taxon>Gunneridae</taxon>
        <taxon>Pentapetalae</taxon>
        <taxon>asterids</taxon>
        <taxon>lamiids</taxon>
        <taxon>Solanales</taxon>
        <taxon>Solanaceae</taxon>
        <taxon>Solanoideae</taxon>
        <taxon>Hyoscyameae</taxon>
        <taxon>Anisodus</taxon>
    </lineage>
</organism>
<evidence type="ECO:0000313" key="6">
    <source>
        <dbReference type="Proteomes" id="UP001291623"/>
    </source>
</evidence>
<gene>
    <name evidence="5" type="ORF">RND71_010918</name>
</gene>
<comment type="caution">
    <text evidence="5">The sequence shown here is derived from an EMBL/GenBank/DDBJ whole genome shotgun (WGS) entry which is preliminary data.</text>
</comment>
<feature type="domain" description="Tify" evidence="4">
    <location>
        <begin position="526"/>
        <end position="590"/>
    </location>
</feature>
<dbReference type="GO" id="GO:0005634">
    <property type="term" value="C:nucleus"/>
    <property type="evidence" value="ECO:0007669"/>
    <property type="project" value="UniProtKB-SubCell"/>
</dbReference>
<evidence type="ECO:0000256" key="3">
    <source>
        <dbReference type="SAM" id="MobiDB-lite"/>
    </source>
</evidence>
<sequence length="674" mass="74501">MRSSEGLAYAHLDCSAVSSFVVCGNREVYSRHSLSAVFGKEFWPSRHFCLYYTPVLAPLSFQNKSPWLLKDIGALTDGEMGNKGPWVLKDVGALINGEMSSGTSMRREQKRAHQLFMDASEGELFSNKKQAVQSVGDTPISTPASSNFSYWSNTSNCQSAPVPSSDRSRAPEPLGTFSFGTKDLFSLGNENVTTERSRFINLLQNNSTVGLSMSHAGEDPLYLNAGTRGARVNLADECTRDYPFLLRNSSNTGEDGINATSLGLAYRARTGNVISMGHDFAKEKPTPSLIDSTNYKVNANCMPMGHQYSKGDRNLYLMDQSLDTGNGYYKTVNQLYKEEGNFMLIPSYKKAQENFISMFPSYRKADEDFMSVGMTGNKDIGVASRIPTPDNTGTCSKENSSFISMNKFERGNISFGGFQHETGGNNTSNAGNLISIYDLVISEPSVDASESLTDKSTVEHSADQIETVAPKSTVRTENVSPQKVQKTPKSSRNNFPSNVKSLMATGILDGVPVKYVSWSREKTVRGVIKGTGYLCGCNDCKLSKARFSFTLLLYSLNAFDFESHAACKTRHPNGHIYFENGKSIYAVVQELKSTPQEKLFEVIQNITGSPINQKNFETWKVRDECMTKVSQRPSKLLDVNFSISTRKVRWQNHLDLLTLGLLFFLSFADGAIVL</sequence>
<feature type="region of interest" description="Disordered" evidence="3">
    <location>
        <begin position="471"/>
        <end position="495"/>
    </location>
</feature>
<dbReference type="GO" id="GO:0042393">
    <property type="term" value="F:histone binding"/>
    <property type="evidence" value="ECO:0007669"/>
    <property type="project" value="TreeGrafter"/>
</dbReference>
<dbReference type="PANTHER" id="PTHR47025:SF6">
    <property type="entry name" value="N-LYSINE METHYLTRANSFERASE"/>
    <property type="match status" value="1"/>
</dbReference>